<organism evidence="2 3">
    <name type="scientific">Granulicella rosea</name>
    <dbReference type="NCBI Taxonomy" id="474952"/>
    <lineage>
        <taxon>Bacteria</taxon>
        <taxon>Pseudomonadati</taxon>
        <taxon>Acidobacteriota</taxon>
        <taxon>Terriglobia</taxon>
        <taxon>Terriglobales</taxon>
        <taxon>Acidobacteriaceae</taxon>
        <taxon>Granulicella</taxon>
    </lineage>
</organism>
<sequence>MKSKWNWALAVAAMVAMGPVVVQAQQVPGPHPSYLHALDDLRAARAQLSEGWQWGPVRHDDEAAIHEIDAAINEIKTAAIWDGKRLTDHPPIDTRLSPHDRFRRANELLLAAHNDLAKAEDVPAARGLRDRSLGHIDRAHQIVDNAWRTARWE</sequence>
<evidence type="ECO:0000256" key="1">
    <source>
        <dbReference type="SAM" id="SignalP"/>
    </source>
</evidence>
<gene>
    <name evidence="2" type="ORF">SAMN05421770_106255</name>
</gene>
<evidence type="ECO:0000313" key="2">
    <source>
        <dbReference type="EMBL" id="SNT27580.1"/>
    </source>
</evidence>
<dbReference type="EMBL" id="FZOU01000006">
    <property type="protein sequence ID" value="SNT27580.1"/>
    <property type="molecule type" value="Genomic_DNA"/>
</dbReference>
<dbReference type="Proteomes" id="UP000198356">
    <property type="component" value="Unassembled WGS sequence"/>
</dbReference>
<evidence type="ECO:0000313" key="3">
    <source>
        <dbReference type="Proteomes" id="UP000198356"/>
    </source>
</evidence>
<dbReference type="AlphaFoldDB" id="A0A239LBB0"/>
<reference evidence="2 3" key="1">
    <citation type="submission" date="2017-06" db="EMBL/GenBank/DDBJ databases">
        <authorList>
            <person name="Kim H.J."/>
            <person name="Triplett B.A."/>
        </authorList>
    </citation>
    <scope>NUCLEOTIDE SEQUENCE [LARGE SCALE GENOMIC DNA]</scope>
    <source>
        <strain evidence="2 3">DSM 18704</strain>
    </source>
</reference>
<name>A0A239LBB0_9BACT</name>
<dbReference type="OrthoDB" id="7360972at2"/>
<keyword evidence="3" id="KW-1185">Reference proteome</keyword>
<proteinExistence type="predicted"/>
<keyword evidence="1" id="KW-0732">Signal</keyword>
<accession>A0A239LBB0</accession>
<feature type="chain" id="PRO_5012173006" evidence="1">
    <location>
        <begin position="25"/>
        <end position="153"/>
    </location>
</feature>
<feature type="signal peptide" evidence="1">
    <location>
        <begin position="1"/>
        <end position="24"/>
    </location>
</feature>
<protein>
    <submittedName>
        <fullName evidence="2">Uncharacterized protein</fullName>
    </submittedName>
</protein>
<dbReference type="RefSeq" id="WP_142988393.1">
    <property type="nucleotide sequence ID" value="NZ_FZOU01000006.1"/>
</dbReference>